<accession>A0A4D7JII4</accession>
<dbReference type="Gene3D" id="3.30.160.670">
    <property type="match status" value="1"/>
</dbReference>
<gene>
    <name evidence="2" type="ORF">DCC35_12030</name>
</gene>
<keyword evidence="1" id="KW-0732">Signal</keyword>
<feature type="chain" id="PRO_5020272378" description="DUF4136 domain-containing protein" evidence="1">
    <location>
        <begin position="19"/>
        <end position="193"/>
    </location>
</feature>
<evidence type="ECO:0008006" key="4">
    <source>
        <dbReference type="Google" id="ProtNLM"/>
    </source>
</evidence>
<keyword evidence="3" id="KW-1185">Reference proteome</keyword>
<dbReference type="PROSITE" id="PS51257">
    <property type="entry name" value="PROKAR_LIPOPROTEIN"/>
    <property type="match status" value="1"/>
</dbReference>
<proteinExistence type="predicted"/>
<dbReference type="RefSeq" id="WP_137091019.1">
    <property type="nucleotide sequence ID" value="NZ_CP028923.1"/>
</dbReference>
<reference evidence="2 3" key="1">
    <citation type="submission" date="2018-04" db="EMBL/GenBank/DDBJ databases">
        <title>Complete genome uncultured novel isolate.</title>
        <authorList>
            <person name="Merlino G."/>
        </authorList>
    </citation>
    <scope>NUCLEOTIDE SEQUENCE [LARGE SCALE GENOMIC DNA]</scope>
    <source>
        <strain evidence="3">R1DC9</strain>
    </source>
</reference>
<organism evidence="2 3">
    <name type="scientific">Mangrovivirga cuniculi</name>
    <dbReference type="NCBI Taxonomy" id="2715131"/>
    <lineage>
        <taxon>Bacteria</taxon>
        <taxon>Pseudomonadati</taxon>
        <taxon>Bacteroidota</taxon>
        <taxon>Cytophagia</taxon>
        <taxon>Cytophagales</taxon>
        <taxon>Mangrovivirgaceae</taxon>
        <taxon>Mangrovivirga</taxon>
    </lineage>
</organism>
<evidence type="ECO:0000256" key="1">
    <source>
        <dbReference type="SAM" id="SignalP"/>
    </source>
</evidence>
<dbReference type="OrthoDB" id="5432319at2"/>
<dbReference type="AlphaFoldDB" id="A0A4D7JII4"/>
<name>A0A4D7JII4_9BACT</name>
<evidence type="ECO:0000313" key="3">
    <source>
        <dbReference type="Proteomes" id="UP000298616"/>
    </source>
</evidence>
<protein>
    <recommendedName>
        <fullName evidence="4">DUF4136 domain-containing protein</fullName>
    </recommendedName>
</protein>
<dbReference type="KEGG" id="fpf:DCC35_12030"/>
<sequence length="193" mass="21947">MKNLIYFLAFFIIGCSSAKVVSSWKDPDTTISDTDYEKVMIAVLASNEGRRRAAEDFLAQKYPKLTPSYQVFRGLEEENVDKEQVKNILTNQGFDAVIVMRLVDVSKETNYVPGSYSGGFYGYYGSYWGGYYNPGYYSEDTKYTVSTDVFSLEKDKLVWSAVTETYNSSKIETTIEDIAYSVTKEMKSKGFLQ</sequence>
<dbReference type="EMBL" id="CP028923">
    <property type="protein sequence ID" value="QCK15421.1"/>
    <property type="molecule type" value="Genomic_DNA"/>
</dbReference>
<dbReference type="Proteomes" id="UP000298616">
    <property type="component" value="Chromosome"/>
</dbReference>
<evidence type="ECO:0000313" key="2">
    <source>
        <dbReference type="EMBL" id="QCK15421.1"/>
    </source>
</evidence>
<feature type="signal peptide" evidence="1">
    <location>
        <begin position="1"/>
        <end position="18"/>
    </location>
</feature>